<reference evidence="2" key="1">
    <citation type="submission" date="2017-07" db="EMBL/GenBank/DDBJ databases">
        <title>Taro Niue Genome Assembly and Annotation.</title>
        <authorList>
            <person name="Atibalentja N."/>
            <person name="Keating K."/>
            <person name="Fields C.J."/>
        </authorList>
    </citation>
    <scope>NUCLEOTIDE SEQUENCE</scope>
    <source>
        <strain evidence="2">Niue_2</strain>
        <tissue evidence="2">Leaf</tissue>
    </source>
</reference>
<sequence>MVSLGRTSTKSAKRHPWRTSPERSPTKRHTSNHRGNTTNCRSNTSRSWETLHQNHHGTVLGKPTRTHQPKQQHTSDLEVAQQQQKRARNSLGRNSHQDNNKQFWETSLGHRAIKRCTSTQRATQQQPEMSTTQFWGNLTSTRTNRERLREHLTRAHNQPTQGRQETTNKCRSALPVMQCGTQNICLARATTLTEQSTAHKHETTCTSNATHTPTTGV</sequence>
<feature type="compositionally biased region" description="Polar residues" evidence="1">
    <location>
        <begin position="71"/>
        <end position="84"/>
    </location>
</feature>
<dbReference type="AlphaFoldDB" id="A0A843TUC0"/>
<evidence type="ECO:0000313" key="2">
    <source>
        <dbReference type="EMBL" id="MQL72994.1"/>
    </source>
</evidence>
<accession>A0A843TUC0</accession>
<name>A0A843TUC0_COLES</name>
<keyword evidence="3" id="KW-1185">Reference proteome</keyword>
<comment type="caution">
    <text evidence="2">The sequence shown here is derived from an EMBL/GenBank/DDBJ whole genome shotgun (WGS) entry which is preliminary data.</text>
</comment>
<evidence type="ECO:0000313" key="3">
    <source>
        <dbReference type="Proteomes" id="UP000652761"/>
    </source>
</evidence>
<evidence type="ECO:0000256" key="1">
    <source>
        <dbReference type="SAM" id="MobiDB-lite"/>
    </source>
</evidence>
<protein>
    <submittedName>
        <fullName evidence="2">Uncharacterized protein</fullName>
    </submittedName>
</protein>
<dbReference type="EMBL" id="NMUH01000149">
    <property type="protein sequence ID" value="MQL72994.1"/>
    <property type="molecule type" value="Genomic_DNA"/>
</dbReference>
<proteinExistence type="predicted"/>
<feature type="region of interest" description="Disordered" evidence="1">
    <location>
        <begin position="1"/>
        <end position="100"/>
    </location>
</feature>
<organism evidence="2 3">
    <name type="scientific">Colocasia esculenta</name>
    <name type="common">Wild taro</name>
    <name type="synonym">Arum esculentum</name>
    <dbReference type="NCBI Taxonomy" id="4460"/>
    <lineage>
        <taxon>Eukaryota</taxon>
        <taxon>Viridiplantae</taxon>
        <taxon>Streptophyta</taxon>
        <taxon>Embryophyta</taxon>
        <taxon>Tracheophyta</taxon>
        <taxon>Spermatophyta</taxon>
        <taxon>Magnoliopsida</taxon>
        <taxon>Liliopsida</taxon>
        <taxon>Araceae</taxon>
        <taxon>Aroideae</taxon>
        <taxon>Colocasieae</taxon>
        <taxon>Colocasia</taxon>
    </lineage>
</organism>
<feature type="compositionally biased region" description="Polar residues" evidence="1">
    <location>
        <begin position="33"/>
        <end position="51"/>
    </location>
</feature>
<dbReference type="Proteomes" id="UP000652761">
    <property type="component" value="Unassembled WGS sequence"/>
</dbReference>
<feature type="compositionally biased region" description="Polar residues" evidence="1">
    <location>
        <begin position="1"/>
        <end position="10"/>
    </location>
</feature>
<gene>
    <name evidence="2" type="ORF">Taro_005350</name>
</gene>